<accession>A0A178ZMC8</accession>
<gene>
    <name evidence="3" type="ORF">AYL99_05952</name>
</gene>
<dbReference type="RefSeq" id="XP_018694317.1">
    <property type="nucleotide sequence ID" value="XM_018837464.1"/>
</dbReference>
<feature type="region of interest" description="Disordered" evidence="1">
    <location>
        <begin position="85"/>
        <end position="112"/>
    </location>
</feature>
<evidence type="ECO:0000259" key="2">
    <source>
        <dbReference type="Pfam" id="PF06916"/>
    </source>
</evidence>
<dbReference type="STRING" id="1367422.A0A178ZMC8"/>
<dbReference type="GO" id="GO:0005739">
    <property type="term" value="C:mitochondrion"/>
    <property type="evidence" value="ECO:0007669"/>
    <property type="project" value="TreeGrafter"/>
</dbReference>
<keyword evidence="4" id="KW-1185">Reference proteome</keyword>
<evidence type="ECO:0000313" key="3">
    <source>
        <dbReference type="EMBL" id="OAP60950.1"/>
    </source>
</evidence>
<feature type="region of interest" description="Disordered" evidence="1">
    <location>
        <begin position="22"/>
        <end position="70"/>
    </location>
</feature>
<proteinExistence type="predicted"/>
<dbReference type="EMBL" id="LVYI01000004">
    <property type="protein sequence ID" value="OAP60950.1"/>
    <property type="molecule type" value="Genomic_DNA"/>
</dbReference>
<dbReference type="InterPro" id="IPR045866">
    <property type="entry name" value="FAM210A/B-like"/>
</dbReference>
<dbReference type="GeneID" id="30010120"/>
<evidence type="ECO:0000256" key="1">
    <source>
        <dbReference type="SAM" id="MobiDB-lite"/>
    </source>
</evidence>
<protein>
    <recommendedName>
        <fullName evidence="2">DUF1279 domain-containing protein</fullName>
    </recommendedName>
</protein>
<evidence type="ECO:0000313" key="4">
    <source>
        <dbReference type="Proteomes" id="UP000078343"/>
    </source>
</evidence>
<dbReference type="PANTHER" id="PTHR21377:SF0">
    <property type="entry name" value="PROTEIN FAM210B, MITOCHONDRIAL"/>
    <property type="match status" value="1"/>
</dbReference>
<dbReference type="Pfam" id="PF06916">
    <property type="entry name" value="FAM210A-B_dom"/>
    <property type="match status" value="1"/>
</dbReference>
<name>A0A178ZMC8_9EURO</name>
<organism evidence="3 4">
    <name type="scientific">Fonsecaea erecta</name>
    <dbReference type="NCBI Taxonomy" id="1367422"/>
    <lineage>
        <taxon>Eukaryota</taxon>
        <taxon>Fungi</taxon>
        <taxon>Dikarya</taxon>
        <taxon>Ascomycota</taxon>
        <taxon>Pezizomycotina</taxon>
        <taxon>Eurotiomycetes</taxon>
        <taxon>Chaetothyriomycetidae</taxon>
        <taxon>Chaetothyriales</taxon>
        <taxon>Herpotrichiellaceae</taxon>
        <taxon>Fonsecaea</taxon>
    </lineage>
</organism>
<feature type="domain" description="DUF1279" evidence="2">
    <location>
        <begin position="116"/>
        <end position="262"/>
    </location>
</feature>
<comment type="caution">
    <text evidence="3">The sequence shown here is derived from an EMBL/GenBank/DDBJ whole genome shotgun (WGS) entry which is preliminary data.</text>
</comment>
<dbReference type="InterPro" id="IPR009688">
    <property type="entry name" value="FAM210A/B-like_dom"/>
</dbReference>
<dbReference type="OrthoDB" id="426386at2759"/>
<dbReference type="PANTHER" id="PTHR21377">
    <property type="entry name" value="PROTEIN FAM210B, MITOCHONDRIAL"/>
    <property type="match status" value="1"/>
</dbReference>
<sequence>MESMRVFQRNAALRQLFSRARPPATHRTMYRTRAPLQQSFRTRPSPYPSRTSFKRSIHTQRPASTSSSFSSTILQAFRTQGRLTRRRFHATGRRYNSSNTSSSPPPADQKPSIKERLKKMSREYGWTAVGVYLALSAADFPFCFLAVRMVGTETIGHYEHVVVETFKSIVKWPIQGSAKAQMVTDGAIDEASEEAGLREFDHQATQAGGRVLEEQTNDHGYKAAQKANQGDNASIWTQLALAYAVHKSFIFIRVPLTAAILPKVVRTLRSWGWNIGKMPQRQAVGASTGTGINTKGSKVKPRD</sequence>
<reference evidence="3 4" key="1">
    <citation type="submission" date="2016-04" db="EMBL/GenBank/DDBJ databases">
        <title>Draft genome of Fonsecaea erecta CBS 125763.</title>
        <authorList>
            <person name="Weiss V.A."/>
            <person name="Vicente V.A."/>
            <person name="Raittz R.T."/>
            <person name="Moreno L.F."/>
            <person name="De Souza E.M."/>
            <person name="Pedrosa F.O."/>
            <person name="Steffens M.B."/>
            <person name="Faoro H."/>
            <person name="Tadra-Sfeir M.Z."/>
            <person name="Najafzadeh M.J."/>
            <person name="Felipe M.S."/>
            <person name="Teixeira M."/>
            <person name="Sun J."/>
            <person name="Xi L."/>
            <person name="Gomes R."/>
            <person name="De Azevedo C.M."/>
            <person name="Salgado C.G."/>
            <person name="Da Silva M.B."/>
            <person name="Nascimento M.F."/>
            <person name="Queiroz-Telles F."/>
            <person name="Attili D.S."/>
            <person name="Gorbushina A."/>
        </authorList>
    </citation>
    <scope>NUCLEOTIDE SEQUENCE [LARGE SCALE GENOMIC DNA]</scope>
    <source>
        <strain evidence="3 4">CBS 125763</strain>
    </source>
</reference>
<feature type="region of interest" description="Disordered" evidence="1">
    <location>
        <begin position="282"/>
        <end position="303"/>
    </location>
</feature>
<dbReference type="Proteomes" id="UP000078343">
    <property type="component" value="Unassembled WGS sequence"/>
</dbReference>
<feature type="compositionally biased region" description="Polar residues" evidence="1">
    <location>
        <begin position="285"/>
        <end position="296"/>
    </location>
</feature>
<dbReference type="AlphaFoldDB" id="A0A178ZMC8"/>